<accession>A0A2N3Y7B7</accession>
<dbReference type="RefSeq" id="WP_010310312.1">
    <property type="nucleotide sequence ID" value="NZ_CP061007.1"/>
</dbReference>
<dbReference type="Pfam" id="PF05762">
    <property type="entry name" value="VWA_CoxE"/>
    <property type="match status" value="1"/>
</dbReference>
<evidence type="ECO:0000313" key="3">
    <source>
        <dbReference type="Proteomes" id="UP000233786"/>
    </source>
</evidence>
<feature type="compositionally biased region" description="Low complexity" evidence="1">
    <location>
        <begin position="292"/>
        <end position="318"/>
    </location>
</feature>
<feature type="region of interest" description="Disordered" evidence="1">
    <location>
        <begin position="292"/>
        <end position="321"/>
    </location>
</feature>
<dbReference type="SUPFAM" id="SSF53300">
    <property type="entry name" value="vWA-like"/>
    <property type="match status" value="1"/>
</dbReference>
<evidence type="ECO:0000256" key="1">
    <source>
        <dbReference type="SAM" id="MobiDB-lite"/>
    </source>
</evidence>
<dbReference type="EMBL" id="PJNB01000001">
    <property type="protein sequence ID" value="PKW18771.1"/>
    <property type="molecule type" value="Genomic_DNA"/>
</dbReference>
<dbReference type="InterPro" id="IPR008912">
    <property type="entry name" value="Uncharacterised_CoxE"/>
</dbReference>
<dbReference type="AlphaFoldDB" id="A0A2N3Y7B7"/>
<protein>
    <submittedName>
        <fullName evidence="2">VWA domain containing CoxE-like protein</fullName>
    </submittedName>
</protein>
<dbReference type="OrthoDB" id="4025922at2"/>
<reference evidence="2" key="1">
    <citation type="submission" date="2017-12" db="EMBL/GenBank/DDBJ databases">
        <title>Sequencing the genomes of 1000 Actinobacteria strains.</title>
        <authorList>
            <person name="Klenk H.-P."/>
        </authorList>
    </citation>
    <scope>NUCLEOTIDE SEQUENCE [LARGE SCALE GENOMIC DNA]</scope>
    <source>
        <strain evidence="2">DSM 44228</strain>
    </source>
</reference>
<dbReference type="STRING" id="994479.GCA_000194155_04920"/>
<organism evidence="2 3">
    <name type="scientific">Saccharopolyspora spinosa</name>
    <dbReference type="NCBI Taxonomy" id="60894"/>
    <lineage>
        <taxon>Bacteria</taxon>
        <taxon>Bacillati</taxon>
        <taxon>Actinomycetota</taxon>
        <taxon>Actinomycetes</taxon>
        <taxon>Pseudonocardiales</taxon>
        <taxon>Pseudonocardiaceae</taxon>
        <taxon>Saccharopolyspora</taxon>
    </lineage>
</organism>
<dbReference type="InterPro" id="IPR036465">
    <property type="entry name" value="vWFA_dom_sf"/>
</dbReference>
<proteinExistence type="predicted"/>
<sequence length="585" mass="61596">MSTHLVTDTAVDKTRLDSSRDAVWLRLSATLTDEVPVIADREDLLVTIAPGAGHGAPACYFPHHATIEIDGTHLGTVDPATMTPDRLGDRARYATAWGLLTHECAHARHSVWEPPHDAPPGAVDAAMLLEESRIEANQIRRRPDDRHWLRACATHLILADTHANDPTRAPSMTPHAAAHAAALLLARTDAGILTPDETKIVGNVVDSLLGTSTLDELRDVWLAAHHVDDGDADTMIDLGRRWCEALGTDPDRPSPTAGAGGKEATPGETGPPSPLASAIAVAAARTAVAVATEDAPADPATAEADAANAERQAQQDAAKAARKVFSAIGGPRTGKTTITGTRPPTGQERAAARRLGRALSTAGIRDRVATKTTSPTPPGRLRMRGALAADAQRAAGALPTAEPFTRTTRRIAPSPPLRLGIACDVSGSMSAFAGPVASAAWILNHAAHHAEIPAAAATVIFGNRVRAITRPDSAPAHVTEFDADDNYEDIPRAIDALDGALDLYRPAAARLLVIVSDGRYRHDPRREGQRRVDRLRANGCAVLWLAPDSPRVEPLHGVTVHPLADPTATAHAIGHAATAALRAAR</sequence>
<dbReference type="Proteomes" id="UP000233786">
    <property type="component" value="Unassembled WGS sequence"/>
</dbReference>
<evidence type="ECO:0000313" key="2">
    <source>
        <dbReference type="EMBL" id="PKW18771.1"/>
    </source>
</evidence>
<name>A0A2N3Y7B7_SACSN</name>
<keyword evidence="3" id="KW-1185">Reference proteome</keyword>
<comment type="caution">
    <text evidence="2">The sequence shown here is derived from an EMBL/GenBank/DDBJ whole genome shotgun (WGS) entry which is preliminary data.</text>
</comment>
<gene>
    <name evidence="2" type="ORF">A8926_6899</name>
</gene>
<feature type="region of interest" description="Disordered" evidence="1">
    <location>
        <begin position="246"/>
        <end position="275"/>
    </location>
</feature>